<dbReference type="EMBL" id="QGDT01000003">
    <property type="protein sequence ID" value="PWJ58644.1"/>
    <property type="molecule type" value="Genomic_DNA"/>
</dbReference>
<comment type="similarity">
    <text evidence="1">Belongs to the sulfatase family.</text>
</comment>
<dbReference type="AlphaFoldDB" id="A0A316ANE2"/>
<dbReference type="PANTHER" id="PTHR42693:SF53">
    <property type="entry name" value="ENDO-4-O-SULFATASE"/>
    <property type="match status" value="1"/>
</dbReference>
<organism evidence="6 7">
    <name type="scientific">Dyadobacter jejuensis</name>
    <dbReference type="NCBI Taxonomy" id="1082580"/>
    <lineage>
        <taxon>Bacteria</taxon>
        <taxon>Pseudomonadati</taxon>
        <taxon>Bacteroidota</taxon>
        <taxon>Cytophagia</taxon>
        <taxon>Cytophagales</taxon>
        <taxon>Spirosomataceae</taxon>
        <taxon>Dyadobacter</taxon>
    </lineage>
</organism>
<dbReference type="InterPro" id="IPR024607">
    <property type="entry name" value="Sulfatase_CS"/>
</dbReference>
<dbReference type="Gene3D" id="3.40.720.10">
    <property type="entry name" value="Alkaline Phosphatase, subunit A"/>
    <property type="match status" value="1"/>
</dbReference>
<evidence type="ECO:0000256" key="4">
    <source>
        <dbReference type="ARBA" id="ARBA00022837"/>
    </source>
</evidence>
<evidence type="ECO:0000259" key="5">
    <source>
        <dbReference type="Pfam" id="PF00884"/>
    </source>
</evidence>
<dbReference type="GO" id="GO:0046872">
    <property type="term" value="F:metal ion binding"/>
    <property type="evidence" value="ECO:0007669"/>
    <property type="project" value="UniProtKB-KW"/>
</dbReference>
<evidence type="ECO:0000256" key="1">
    <source>
        <dbReference type="ARBA" id="ARBA00008779"/>
    </source>
</evidence>
<dbReference type="SUPFAM" id="SSF53649">
    <property type="entry name" value="Alkaline phosphatase-like"/>
    <property type="match status" value="1"/>
</dbReference>
<dbReference type="GO" id="GO:0004065">
    <property type="term" value="F:arylsulfatase activity"/>
    <property type="evidence" value="ECO:0007669"/>
    <property type="project" value="TreeGrafter"/>
</dbReference>
<comment type="caution">
    <text evidence="6">The sequence shown here is derived from an EMBL/GenBank/DDBJ whole genome shotgun (WGS) entry which is preliminary data.</text>
</comment>
<feature type="domain" description="Sulfatase N-terminal" evidence="5">
    <location>
        <begin position="31"/>
        <end position="375"/>
    </location>
</feature>
<evidence type="ECO:0000313" key="7">
    <source>
        <dbReference type="Proteomes" id="UP000245880"/>
    </source>
</evidence>
<keyword evidence="4" id="KW-0106">Calcium</keyword>
<proteinExistence type="inferred from homology"/>
<keyword evidence="2" id="KW-0479">Metal-binding</keyword>
<keyword evidence="7" id="KW-1185">Reference proteome</keyword>
<dbReference type="InterPro" id="IPR050738">
    <property type="entry name" value="Sulfatase"/>
</dbReference>
<protein>
    <submittedName>
        <fullName evidence="6">Arylsulfatase A-like enzyme</fullName>
    </submittedName>
</protein>
<sequence length="476" mass="53249">MYKWFIIIWLLPMISNIRSYGQTNGHEKNPPNIIFILADDMGFGDPQCYNPESKISTPHIDKLALQGMKFMDAHSAGSWCVPSRYGLMTGQYPLRKHMDVKNGALIDQGQLTIASLLKRNGYATAMIGKWHLGFEGVSDWGKVDYSKKLTGGPIDRGFDYFFGMHASLDIPPYFFIENDQVISAPTEDIAGNQSPDATTTISGAFWREGKVAPGFKHVEVLPTFTDKALSFLEKEATSKTTKPFFLYFALTAPHTPWVTTPDFAGKSKVGEYGDFTMQVDHTVGEIMKALDRLGLDKNTILVFTSDNGPVWFKEDIEKYNHRATAQFRGMKIDSYEGAHRVPFIVRWPGKVKPNSSSDQLMCFTDILPTLADVVGDPLSSQESKDNFSLLPILLDKGNGKRNGLVVEGHTIREGDWKLIFGNGTGSLQKKYGKIPAPSIEGELYNLKVDPSETTNLYTKQPEKVAELIKRMEGYRE</sequence>
<accession>A0A316ANE2</accession>
<dbReference type="InterPro" id="IPR000917">
    <property type="entry name" value="Sulfatase_N"/>
</dbReference>
<dbReference type="PANTHER" id="PTHR42693">
    <property type="entry name" value="ARYLSULFATASE FAMILY MEMBER"/>
    <property type="match status" value="1"/>
</dbReference>
<dbReference type="Proteomes" id="UP000245880">
    <property type="component" value="Unassembled WGS sequence"/>
</dbReference>
<dbReference type="RefSeq" id="WP_229203253.1">
    <property type="nucleotide sequence ID" value="NZ_QGDT01000003.1"/>
</dbReference>
<dbReference type="InterPro" id="IPR017850">
    <property type="entry name" value="Alkaline_phosphatase_core_sf"/>
</dbReference>
<name>A0A316ANE2_9BACT</name>
<gene>
    <name evidence="6" type="ORF">CLV98_1039</name>
</gene>
<evidence type="ECO:0000313" key="6">
    <source>
        <dbReference type="EMBL" id="PWJ58644.1"/>
    </source>
</evidence>
<dbReference type="Pfam" id="PF00884">
    <property type="entry name" value="Sulfatase"/>
    <property type="match status" value="1"/>
</dbReference>
<reference evidence="6 7" key="1">
    <citation type="submission" date="2018-03" db="EMBL/GenBank/DDBJ databases">
        <title>Genomic Encyclopedia of Archaeal and Bacterial Type Strains, Phase II (KMG-II): from individual species to whole genera.</title>
        <authorList>
            <person name="Goeker M."/>
        </authorList>
    </citation>
    <scope>NUCLEOTIDE SEQUENCE [LARGE SCALE GENOMIC DNA]</scope>
    <source>
        <strain evidence="6 7">DSM 100346</strain>
    </source>
</reference>
<evidence type="ECO:0000256" key="2">
    <source>
        <dbReference type="ARBA" id="ARBA00022723"/>
    </source>
</evidence>
<evidence type="ECO:0000256" key="3">
    <source>
        <dbReference type="ARBA" id="ARBA00022801"/>
    </source>
</evidence>
<keyword evidence="3" id="KW-0378">Hydrolase</keyword>
<dbReference type="Gene3D" id="3.30.1120.10">
    <property type="match status" value="1"/>
</dbReference>
<dbReference type="PROSITE" id="PS00149">
    <property type="entry name" value="SULFATASE_2"/>
    <property type="match status" value="1"/>
</dbReference>
<dbReference type="CDD" id="cd16143">
    <property type="entry name" value="ARS_like"/>
    <property type="match status" value="1"/>
</dbReference>